<dbReference type="AlphaFoldDB" id="B7KMC8"/>
<dbReference type="InterPro" id="IPR014832">
    <property type="entry name" value="TnsA_C"/>
</dbReference>
<evidence type="ECO:0000313" key="3">
    <source>
        <dbReference type="Proteomes" id="UP000002384"/>
    </source>
</evidence>
<dbReference type="GO" id="GO:0015074">
    <property type="term" value="P:DNA integration"/>
    <property type="evidence" value="ECO:0007669"/>
    <property type="project" value="InterPro"/>
</dbReference>
<dbReference type="EMBL" id="CP001293">
    <property type="protein sequence ID" value="ACK73950.1"/>
    <property type="molecule type" value="Genomic_DNA"/>
</dbReference>
<dbReference type="PROSITE" id="PS50994">
    <property type="entry name" value="INTEGRASE"/>
    <property type="match status" value="1"/>
</dbReference>
<organism evidence="2 3">
    <name type="scientific">Gloeothece citriformis (strain PCC 7424)</name>
    <name type="common">Cyanothece sp. (strain PCC 7424)</name>
    <dbReference type="NCBI Taxonomy" id="65393"/>
    <lineage>
        <taxon>Bacteria</taxon>
        <taxon>Bacillati</taxon>
        <taxon>Cyanobacteriota</taxon>
        <taxon>Cyanophyceae</taxon>
        <taxon>Oscillatoriophycideae</taxon>
        <taxon>Chroococcales</taxon>
        <taxon>Aphanothecaceae</taxon>
        <taxon>Gloeothece</taxon>
        <taxon>Gloeothece citriformis</taxon>
    </lineage>
</organism>
<dbReference type="Proteomes" id="UP000002384">
    <property type="component" value="Plasmid pP742402"/>
</dbReference>
<accession>B7KMC8</accession>
<dbReference type="InterPro" id="IPR012337">
    <property type="entry name" value="RNaseH-like_sf"/>
</dbReference>
<dbReference type="HOGENOM" id="CLU_011734_0_0_3"/>
<protein>
    <submittedName>
        <fullName evidence="2">Integrase catalytic region</fullName>
    </submittedName>
</protein>
<name>B7KMC8_GLOC7</name>
<dbReference type="KEGG" id="cyc:PCC7424_5369"/>
<dbReference type="InterPro" id="IPR036397">
    <property type="entry name" value="RNaseH_sf"/>
</dbReference>
<evidence type="ECO:0000313" key="2">
    <source>
        <dbReference type="EMBL" id="ACK73950.1"/>
    </source>
</evidence>
<evidence type="ECO:0000259" key="1">
    <source>
        <dbReference type="PROSITE" id="PS50994"/>
    </source>
</evidence>
<dbReference type="OrthoDB" id="415767at2"/>
<geneLocation type="plasmid" evidence="2 3">
    <name>pP742402</name>
</geneLocation>
<sequence>MMTESEFDQWCQRLKLSSQAKVAIELIRTSEPSRQVNGGRKSVSGRYPSRKMGFTIQFESHKVELPYIYQLEHSEEVLEYYDQPPPFKINYQSESGRNLGFYITPDFFVLHRGGFEWVECKTEEKLKTLAEKSPSRYFKTEDNGWRSLPAEEYPNTLGGTFRLWSSAEINWKLQRNLEFLEDYYRIDDVLVSESSTHLITSLVAAQPSITLSHLIHHAESIKADDIYHLIAQEVIYVDLAKFLLVEANDCFIFPNIKAASAYSTLVNSHSSLNDLTSPVITLTIGTRISYDGKPLIITLVGDSNVLLQTEDGQNIEFSQISFDNLVRQGKITSLSSQKTRELASEVMDIYLQASEKDLEQANFRYQQIEPYLNGQPISTNIPERTLYHWLSKYRQAEQQSGYGYAGLISLDQKKGNRCRKLPDTLISLIQKFIEQDYETKNQKRKQAVYNDFVNYCAKAGLPDDQIPSYKTFIKEIMKRSGPEQTSKREGHRAAYAQSSFYWELNFTTPRHGDFPFHTCHIDHTELDIELRCSKTGKNLGRPWLTLLMDAYSRRILAVYITFDSPSYRSCMMVLRICVQRYGRLPQVIVTDNGKEFHSTYFETLLAIFKCTLKHRPATKSRFSGVCERLFGTTNTQLIYNLAGNTQITKKVRLMTKSVNPKNLSLWTLGLFYLYLCEWAYEIYDTIEHPALEGQNPREVFNAGIVQSGSRDHRRVPYDDSFRTLTLPTTDRGTAKVQPAKGIKIEHKYYWSTAFRDPEIENTLVNVRYDPFNAGIAYAYVRGQWVQCISEYYAMFQGRSEKEIQLATIQLKKQKQNHSKNYKIRAKQLGEFLSKTEVEETLLEQRLKDEQTQDIFRVIDGGLPNNRPYYQSQDNFIDIDYSEVTQDMTPPQVDNPITSTKLKVFKSY</sequence>
<dbReference type="Pfam" id="PF08721">
    <property type="entry name" value="Tn7_Tnp_TnsA_C"/>
    <property type="match status" value="1"/>
</dbReference>
<dbReference type="GO" id="GO:0003676">
    <property type="term" value="F:nucleic acid binding"/>
    <property type="evidence" value="ECO:0007669"/>
    <property type="project" value="InterPro"/>
</dbReference>
<dbReference type="RefSeq" id="WP_012599457.1">
    <property type="nucleotide sequence ID" value="NC_011737.1"/>
</dbReference>
<reference evidence="3" key="1">
    <citation type="journal article" date="2011" name="MBio">
        <title>Novel metabolic attributes of the genus Cyanothece, comprising a group of unicellular nitrogen-fixing Cyanobacteria.</title>
        <authorList>
            <person name="Bandyopadhyay A."/>
            <person name="Elvitigala T."/>
            <person name="Welsh E."/>
            <person name="Stockel J."/>
            <person name="Liberton M."/>
            <person name="Min H."/>
            <person name="Sherman L.A."/>
            <person name="Pakrasi H.B."/>
        </authorList>
    </citation>
    <scope>NUCLEOTIDE SEQUENCE [LARGE SCALE GENOMIC DNA]</scope>
    <source>
        <strain evidence="3">PCC 7424</strain>
        <plasmid evidence="3">pP742402</plasmid>
    </source>
</reference>
<dbReference type="InterPro" id="IPR001584">
    <property type="entry name" value="Integrase_cat-core"/>
</dbReference>
<keyword evidence="3" id="KW-1185">Reference proteome</keyword>
<dbReference type="Gene3D" id="3.30.420.10">
    <property type="entry name" value="Ribonuclease H-like superfamily/Ribonuclease H"/>
    <property type="match status" value="1"/>
</dbReference>
<dbReference type="Pfam" id="PF00665">
    <property type="entry name" value="rve"/>
    <property type="match status" value="1"/>
</dbReference>
<feature type="domain" description="Integrase catalytic" evidence="1">
    <location>
        <begin position="511"/>
        <end position="704"/>
    </location>
</feature>
<gene>
    <name evidence="2" type="ordered locus">PCC7424_5369</name>
</gene>
<keyword evidence="2" id="KW-0614">Plasmid</keyword>
<proteinExistence type="predicted"/>
<dbReference type="SUPFAM" id="SSF53098">
    <property type="entry name" value="Ribonuclease H-like"/>
    <property type="match status" value="1"/>
</dbReference>